<evidence type="ECO:0000313" key="13">
    <source>
        <dbReference type="EMBL" id="KDQ21700.1"/>
    </source>
</evidence>
<evidence type="ECO:0000256" key="5">
    <source>
        <dbReference type="ARBA" id="ARBA00022771"/>
    </source>
</evidence>
<organism evidence="13 14">
    <name type="scientific">Botryobasidium botryosum (strain FD-172 SS1)</name>
    <dbReference type="NCBI Taxonomy" id="930990"/>
    <lineage>
        <taxon>Eukaryota</taxon>
        <taxon>Fungi</taxon>
        <taxon>Dikarya</taxon>
        <taxon>Basidiomycota</taxon>
        <taxon>Agaricomycotina</taxon>
        <taxon>Agaricomycetes</taxon>
        <taxon>Cantharellales</taxon>
        <taxon>Botryobasidiaceae</taxon>
        <taxon>Botryobasidium</taxon>
    </lineage>
</organism>
<dbReference type="SMART" id="SM00355">
    <property type="entry name" value="ZnF_C2H2"/>
    <property type="match status" value="2"/>
</dbReference>
<feature type="domain" description="C2H2-type" evidence="12">
    <location>
        <begin position="182"/>
        <end position="209"/>
    </location>
</feature>
<protein>
    <recommendedName>
        <fullName evidence="12">C2H2-type domain-containing protein</fullName>
    </recommendedName>
</protein>
<dbReference type="GO" id="GO:0005634">
    <property type="term" value="C:nucleus"/>
    <property type="evidence" value="ECO:0007669"/>
    <property type="project" value="UniProtKB-SubCell"/>
</dbReference>
<evidence type="ECO:0000256" key="1">
    <source>
        <dbReference type="ARBA" id="ARBA00004123"/>
    </source>
</evidence>
<keyword evidence="6" id="KW-0862">Zinc</keyword>
<evidence type="ECO:0000256" key="3">
    <source>
        <dbReference type="ARBA" id="ARBA00022723"/>
    </source>
</evidence>
<dbReference type="InterPro" id="IPR013087">
    <property type="entry name" value="Znf_C2H2_type"/>
</dbReference>
<dbReference type="InParanoid" id="A0A067N3Z6"/>
<dbReference type="PANTHER" id="PTHR24394:SF44">
    <property type="entry name" value="ZINC FINGER PROTEIN 271-LIKE"/>
    <property type="match status" value="1"/>
</dbReference>
<proteinExistence type="inferred from homology"/>
<name>A0A067N3Z6_BOTB1</name>
<sequence>MWSTYNSYSAPAPQLQVEHPSMLPSQQDAVYDALPHPAQYNQYHMGSHLAPSSGMWRSYPSAGVVSDAHALEMMQQASMRMAEEPYHPVAHENTMEHHHSLSASPDWSWNPYPQSSLPTPYERIQYHTPEVPQPHYFAQPHTPSPDSPTYPIYSEPESRLDAFQTSPNAVPSSMPRVQQRAFPCEQCDRSFSRAYDLSRHRKTHSEDKHKRHRCATCDKSFTRSDALKRHAVNSQCGVIRPVDGSTRPLA</sequence>
<gene>
    <name evidence="13" type="ORF">BOTBODRAFT_168923</name>
</gene>
<evidence type="ECO:0000256" key="4">
    <source>
        <dbReference type="ARBA" id="ARBA00022737"/>
    </source>
</evidence>
<dbReference type="EMBL" id="KL198016">
    <property type="protein sequence ID" value="KDQ21700.1"/>
    <property type="molecule type" value="Genomic_DNA"/>
</dbReference>
<reference evidence="14" key="1">
    <citation type="journal article" date="2014" name="Proc. Natl. Acad. Sci. U.S.A.">
        <title>Extensive sampling of basidiomycete genomes demonstrates inadequacy of the white-rot/brown-rot paradigm for wood decay fungi.</title>
        <authorList>
            <person name="Riley R."/>
            <person name="Salamov A.A."/>
            <person name="Brown D.W."/>
            <person name="Nagy L.G."/>
            <person name="Floudas D."/>
            <person name="Held B.W."/>
            <person name="Levasseur A."/>
            <person name="Lombard V."/>
            <person name="Morin E."/>
            <person name="Otillar R."/>
            <person name="Lindquist E.A."/>
            <person name="Sun H."/>
            <person name="LaButti K.M."/>
            <person name="Schmutz J."/>
            <person name="Jabbour D."/>
            <person name="Luo H."/>
            <person name="Baker S.E."/>
            <person name="Pisabarro A.G."/>
            <person name="Walton J.D."/>
            <person name="Blanchette R.A."/>
            <person name="Henrissat B."/>
            <person name="Martin F."/>
            <person name="Cullen D."/>
            <person name="Hibbett D.S."/>
            <person name="Grigoriev I.V."/>
        </authorList>
    </citation>
    <scope>NUCLEOTIDE SEQUENCE [LARGE SCALE GENOMIC DNA]</scope>
    <source>
        <strain evidence="14">FD-172 SS1</strain>
    </source>
</reference>
<dbReference type="SUPFAM" id="SSF57667">
    <property type="entry name" value="beta-beta-alpha zinc fingers"/>
    <property type="match status" value="1"/>
</dbReference>
<evidence type="ECO:0000256" key="8">
    <source>
        <dbReference type="ARBA" id="ARBA00023125"/>
    </source>
</evidence>
<dbReference type="OrthoDB" id="8922241at2759"/>
<dbReference type="PANTHER" id="PTHR24394">
    <property type="entry name" value="ZINC FINGER PROTEIN"/>
    <property type="match status" value="1"/>
</dbReference>
<dbReference type="GO" id="GO:0008270">
    <property type="term" value="F:zinc ion binding"/>
    <property type="evidence" value="ECO:0007669"/>
    <property type="project" value="UniProtKB-KW"/>
</dbReference>
<evidence type="ECO:0000256" key="6">
    <source>
        <dbReference type="ARBA" id="ARBA00022833"/>
    </source>
</evidence>
<keyword evidence="14" id="KW-1185">Reference proteome</keyword>
<dbReference type="GO" id="GO:0003677">
    <property type="term" value="F:DNA binding"/>
    <property type="evidence" value="ECO:0007669"/>
    <property type="project" value="UniProtKB-KW"/>
</dbReference>
<comment type="similarity">
    <text evidence="2">Belongs to the krueppel C2H2-type zinc-finger protein family.</text>
</comment>
<keyword evidence="7" id="KW-0805">Transcription regulation</keyword>
<dbReference type="InterPro" id="IPR036236">
    <property type="entry name" value="Znf_C2H2_sf"/>
</dbReference>
<dbReference type="Pfam" id="PF00096">
    <property type="entry name" value="zf-C2H2"/>
    <property type="match status" value="2"/>
</dbReference>
<evidence type="ECO:0000256" key="10">
    <source>
        <dbReference type="ARBA" id="ARBA00023242"/>
    </source>
</evidence>
<dbReference type="PROSITE" id="PS00028">
    <property type="entry name" value="ZINC_FINGER_C2H2_1"/>
    <property type="match status" value="1"/>
</dbReference>
<dbReference type="GO" id="GO:0000981">
    <property type="term" value="F:DNA-binding transcription factor activity, RNA polymerase II-specific"/>
    <property type="evidence" value="ECO:0007669"/>
    <property type="project" value="TreeGrafter"/>
</dbReference>
<keyword evidence="5 11" id="KW-0863">Zinc-finger</keyword>
<comment type="subcellular location">
    <subcellularLocation>
        <location evidence="1">Nucleus</location>
    </subcellularLocation>
</comment>
<dbReference type="STRING" id="930990.A0A067N3Z6"/>
<evidence type="ECO:0000256" key="9">
    <source>
        <dbReference type="ARBA" id="ARBA00023163"/>
    </source>
</evidence>
<evidence type="ECO:0000256" key="11">
    <source>
        <dbReference type="PROSITE-ProRule" id="PRU00042"/>
    </source>
</evidence>
<dbReference type="HOGENOM" id="CLU_1111220_0_0_1"/>
<dbReference type="AlphaFoldDB" id="A0A067N3Z6"/>
<evidence type="ECO:0000256" key="2">
    <source>
        <dbReference type="ARBA" id="ARBA00006991"/>
    </source>
</evidence>
<keyword evidence="8" id="KW-0238">DNA-binding</keyword>
<keyword evidence="9" id="KW-0804">Transcription</keyword>
<evidence type="ECO:0000313" key="14">
    <source>
        <dbReference type="Proteomes" id="UP000027195"/>
    </source>
</evidence>
<feature type="domain" description="C2H2-type" evidence="12">
    <location>
        <begin position="212"/>
        <end position="230"/>
    </location>
</feature>
<evidence type="ECO:0000259" key="12">
    <source>
        <dbReference type="PROSITE" id="PS50157"/>
    </source>
</evidence>
<keyword evidence="4" id="KW-0677">Repeat</keyword>
<accession>A0A067N3Z6</accession>
<dbReference type="FunFam" id="3.30.160.60:FF:001156">
    <property type="entry name" value="Zinc finger protein 407"/>
    <property type="match status" value="1"/>
</dbReference>
<keyword evidence="10" id="KW-0539">Nucleus</keyword>
<dbReference type="PROSITE" id="PS50157">
    <property type="entry name" value="ZINC_FINGER_C2H2_2"/>
    <property type="match status" value="2"/>
</dbReference>
<evidence type="ECO:0000256" key="7">
    <source>
        <dbReference type="ARBA" id="ARBA00023015"/>
    </source>
</evidence>
<dbReference type="Gene3D" id="3.30.160.60">
    <property type="entry name" value="Classic Zinc Finger"/>
    <property type="match status" value="2"/>
</dbReference>
<dbReference type="Proteomes" id="UP000027195">
    <property type="component" value="Unassembled WGS sequence"/>
</dbReference>
<keyword evidence="3" id="KW-0479">Metal-binding</keyword>